<organism evidence="2 3">
    <name type="scientific">Streptomyces broussonetiae</name>
    <dbReference type="NCBI Taxonomy" id="2686304"/>
    <lineage>
        <taxon>Bacteria</taxon>
        <taxon>Bacillati</taxon>
        <taxon>Actinomycetota</taxon>
        <taxon>Actinomycetes</taxon>
        <taxon>Kitasatosporales</taxon>
        <taxon>Streptomycetaceae</taxon>
        <taxon>Streptomyces</taxon>
    </lineage>
</organism>
<dbReference type="EMBL" id="CP047020">
    <property type="protein sequence ID" value="QHA06325.1"/>
    <property type="molecule type" value="Genomic_DNA"/>
</dbReference>
<evidence type="ECO:0000313" key="3">
    <source>
        <dbReference type="Proteomes" id="UP000436138"/>
    </source>
</evidence>
<dbReference type="RefSeq" id="WP_158923814.1">
    <property type="nucleotide sequence ID" value="NZ_CP047020.1"/>
</dbReference>
<proteinExistence type="predicted"/>
<protein>
    <submittedName>
        <fullName evidence="2">Uncharacterized protein</fullName>
    </submittedName>
</protein>
<keyword evidence="3" id="KW-1185">Reference proteome</keyword>
<evidence type="ECO:0000313" key="2">
    <source>
        <dbReference type="EMBL" id="QHA06325.1"/>
    </source>
</evidence>
<evidence type="ECO:0000256" key="1">
    <source>
        <dbReference type="SAM" id="MobiDB-lite"/>
    </source>
</evidence>
<reference evidence="2 3" key="1">
    <citation type="submission" date="2019-12" db="EMBL/GenBank/DDBJ databases">
        <title>Streptomyces sp. strain T44 isolated from rhizosphere soil of Broussonetia papyrifera.</title>
        <authorList>
            <person name="Mo P."/>
        </authorList>
    </citation>
    <scope>NUCLEOTIDE SEQUENCE [LARGE SCALE GENOMIC DNA]</scope>
    <source>
        <strain evidence="2 3">T44</strain>
    </source>
</reference>
<accession>A0A6I6NBJ8</accession>
<name>A0A6I6NBJ8_9ACTN</name>
<gene>
    <name evidence="2" type="ORF">GQF42_26300</name>
</gene>
<sequence>MTAPSPTGVSMRDLLASCAAADAISRPPGPEERPEAARGPAVPPAAAACARADTTGPQPNDGPATAPPTPRAAA</sequence>
<feature type="compositionally biased region" description="Pro residues" evidence="1">
    <location>
        <begin position="65"/>
        <end position="74"/>
    </location>
</feature>
<feature type="compositionally biased region" description="Low complexity" evidence="1">
    <location>
        <begin position="37"/>
        <end position="52"/>
    </location>
</feature>
<feature type="region of interest" description="Disordered" evidence="1">
    <location>
        <begin position="22"/>
        <end position="74"/>
    </location>
</feature>
<dbReference type="KEGG" id="sbro:GQF42_26300"/>
<dbReference type="Proteomes" id="UP000436138">
    <property type="component" value="Chromosome"/>
</dbReference>
<dbReference type="AlphaFoldDB" id="A0A6I6NBJ8"/>